<evidence type="ECO:0000313" key="2">
    <source>
        <dbReference type="EMBL" id="HIQ90124.1"/>
    </source>
</evidence>
<name>A0A9D1CY18_9FIRM</name>
<dbReference type="Proteomes" id="UP000886786">
    <property type="component" value="Unassembled WGS sequence"/>
</dbReference>
<reference evidence="2" key="1">
    <citation type="submission" date="2020-10" db="EMBL/GenBank/DDBJ databases">
        <authorList>
            <person name="Gilroy R."/>
        </authorList>
    </citation>
    <scope>NUCLEOTIDE SEQUENCE</scope>
    <source>
        <strain evidence="2">CHK147-3167</strain>
    </source>
</reference>
<reference evidence="2" key="2">
    <citation type="journal article" date="2021" name="PeerJ">
        <title>Extensive microbial diversity within the chicken gut microbiome revealed by metagenomics and culture.</title>
        <authorList>
            <person name="Gilroy R."/>
            <person name="Ravi A."/>
            <person name="Getino M."/>
            <person name="Pursley I."/>
            <person name="Horton D.L."/>
            <person name="Alikhan N.F."/>
            <person name="Baker D."/>
            <person name="Gharbi K."/>
            <person name="Hall N."/>
            <person name="Watson M."/>
            <person name="Adriaenssens E.M."/>
            <person name="Foster-Nyarko E."/>
            <person name="Jarju S."/>
            <person name="Secka A."/>
            <person name="Antonio M."/>
            <person name="Oren A."/>
            <person name="Chaudhuri R.R."/>
            <person name="La Ragione R."/>
            <person name="Hildebrand F."/>
            <person name="Pallen M.J."/>
        </authorList>
    </citation>
    <scope>NUCLEOTIDE SEQUENCE</scope>
    <source>
        <strain evidence="2">CHK147-3167</strain>
    </source>
</reference>
<proteinExistence type="predicted"/>
<dbReference type="EMBL" id="DVFV01000017">
    <property type="protein sequence ID" value="HIQ90124.1"/>
    <property type="molecule type" value="Genomic_DNA"/>
</dbReference>
<protein>
    <submittedName>
        <fullName evidence="2">Uncharacterized protein</fullName>
    </submittedName>
</protein>
<evidence type="ECO:0000313" key="3">
    <source>
        <dbReference type="Proteomes" id="UP000886786"/>
    </source>
</evidence>
<gene>
    <name evidence="2" type="ORF">IAB27_00630</name>
</gene>
<evidence type="ECO:0000256" key="1">
    <source>
        <dbReference type="SAM" id="MobiDB-lite"/>
    </source>
</evidence>
<organism evidence="2 3">
    <name type="scientific">Candidatus Coprosoma intestinipullorum</name>
    <dbReference type="NCBI Taxonomy" id="2840752"/>
    <lineage>
        <taxon>Bacteria</taxon>
        <taxon>Bacillati</taxon>
        <taxon>Bacillota</taxon>
        <taxon>Bacillota incertae sedis</taxon>
        <taxon>Candidatus Coprosoma</taxon>
    </lineage>
</organism>
<feature type="region of interest" description="Disordered" evidence="1">
    <location>
        <begin position="206"/>
        <end position="227"/>
    </location>
</feature>
<comment type="caution">
    <text evidence="2">The sequence shown here is derived from an EMBL/GenBank/DDBJ whole genome shotgun (WGS) entry which is preliminary data.</text>
</comment>
<feature type="compositionally biased region" description="Basic and acidic residues" evidence="1">
    <location>
        <begin position="210"/>
        <end position="227"/>
    </location>
</feature>
<sequence>MSGEDDRKFYEICINSIETEVSKIESTEESLTETNRGQVLDLCEKCAKNIHFVLENWLSKENREKYLAENPEVRKVLGKYYNLAVYSINSEMTQISIAERRLNYSNFIQIADLCEASANRIRYVLNDWLSNGVKTEFLKEHPDVEKTTENYIEGKNKFILSYIEFLYNSNMRKYLDPKCIEIYEQYQVQNLLKDLGNETLSDSSVNGEIISKEKEDENTDQKRLTNL</sequence>
<accession>A0A9D1CY18</accession>
<dbReference type="AlphaFoldDB" id="A0A9D1CY18"/>